<dbReference type="EMBL" id="JAATJH010000002">
    <property type="protein sequence ID" value="NJC26109.1"/>
    <property type="molecule type" value="Genomic_DNA"/>
</dbReference>
<gene>
    <name evidence="1" type="ORF">GGR27_001608</name>
</gene>
<proteinExistence type="predicted"/>
<name>A0ABX0XA26_9BACT</name>
<comment type="caution">
    <text evidence="1">The sequence shown here is derived from an EMBL/GenBank/DDBJ whole genome shotgun (WGS) entry which is preliminary data.</text>
</comment>
<dbReference type="RefSeq" id="WP_168036867.1">
    <property type="nucleotide sequence ID" value="NZ_JAATJH010000002.1"/>
</dbReference>
<evidence type="ECO:0008006" key="3">
    <source>
        <dbReference type="Google" id="ProtNLM"/>
    </source>
</evidence>
<protein>
    <recommendedName>
        <fullName evidence="3">Glycosyltransferase family 1 protein</fullName>
    </recommendedName>
</protein>
<evidence type="ECO:0000313" key="1">
    <source>
        <dbReference type="EMBL" id="NJC26109.1"/>
    </source>
</evidence>
<organism evidence="1 2">
    <name type="scientific">Neolewinella antarctica</name>
    <dbReference type="NCBI Taxonomy" id="442734"/>
    <lineage>
        <taxon>Bacteria</taxon>
        <taxon>Pseudomonadati</taxon>
        <taxon>Bacteroidota</taxon>
        <taxon>Saprospiria</taxon>
        <taxon>Saprospirales</taxon>
        <taxon>Lewinellaceae</taxon>
        <taxon>Neolewinella</taxon>
    </lineage>
</organism>
<dbReference type="Proteomes" id="UP000770785">
    <property type="component" value="Unassembled WGS sequence"/>
</dbReference>
<evidence type="ECO:0000313" key="2">
    <source>
        <dbReference type="Proteomes" id="UP000770785"/>
    </source>
</evidence>
<accession>A0ABX0XA26</accession>
<sequence length="434" mass="50265">MTLGFIVTFFDFRNDVRRVIRELDYEHEVILFCRQRDIDRVQNHIPDGVEIRVIKEEGSRLKDRLTRMRYRITRAIPKSTQNFYLMEAFKNGRLRGLPSQKAKAFYHLHRTLPNNYTYDAYLNDIEPLGGTDISRINAFVCFSEIADDALLARLLGEGHAVLTYVYSWDHPCKHTRFSTRSQNLVWNTGLADDLCELQGVPRKNITVLGASQFCYIYEYLNEYKQNVTTKIFDFPYIYMGCAIGIESLVPQEVDIAVELADLILQISPQFKLVVRPYPPLGNWSLYDRLYAHSAIEVDDDFRNSDMSVNQKAIIDKFVKLDQAEGFFHLGTTLGLECCFTSTPSFLLDVREDDGEIVNIFNFVHQYQNDKYLVKVSPENHAKGWEKTENILSNIENIQYLKLNKKVQDQNPLFTFAAFAKLLADELQGLSKVKI</sequence>
<reference evidence="1 2" key="1">
    <citation type="submission" date="2020-03" db="EMBL/GenBank/DDBJ databases">
        <title>Genomic Encyclopedia of Type Strains, Phase IV (KMG-IV): sequencing the most valuable type-strain genomes for metagenomic binning, comparative biology and taxonomic classification.</title>
        <authorList>
            <person name="Goeker M."/>
        </authorList>
    </citation>
    <scope>NUCLEOTIDE SEQUENCE [LARGE SCALE GENOMIC DNA]</scope>
    <source>
        <strain evidence="1 2">DSM 105096</strain>
    </source>
</reference>
<keyword evidence="2" id="KW-1185">Reference proteome</keyword>